<proteinExistence type="predicted"/>
<evidence type="ECO:0000313" key="1">
    <source>
        <dbReference type="EMBL" id="KAL0938414.1"/>
    </source>
</evidence>
<name>A0ACC3Z2W1_COLTU</name>
<dbReference type="EMBL" id="VUJX02000003">
    <property type="protein sequence ID" value="KAL0938414.1"/>
    <property type="molecule type" value="Genomic_DNA"/>
</dbReference>
<evidence type="ECO:0000313" key="2">
    <source>
        <dbReference type="Proteomes" id="UP000805649"/>
    </source>
</evidence>
<keyword evidence="2" id="KW-1185">Reference proteome</keyword>
<protein>
    <submittedName>
        <fullName evidence="1">Uncharacterized protein</fullName>
    </submittedName>
</protein>
<gene>
    <name evidence="1" type="ORF">CTRU02_205024</name>
</gene>
<organism evidence="1 2">
    <name type="scientific">Colletotrichum truncatum</name>
    <name type="common">Anthracnose fungus</name>
    <name type="synonym">Colletotrichum capsici</name>
    <dbReference type="NCBI Taxonomy" id="5467"/>
    <lineage>
        <taxon>Eukaryota</taxon>
        <taxon>Fungi</taxon>
        <taxon>Dikarya</taxon>
        <taxon>Ascomycota</taxon>
        <taxon>Pezizomycotina</taxon>
        <taxon>Sordariomycetes</taxon>
        <taxon>Hypocreomycetidae</taxon>
        <taxon>Glomerellales</taxon>
        <taxon>Glomerellaceae</taxon>
        <taxon>Colletotrichum</taxon>
        <taxon>Colletotrichum truncatum species complex</taxon>
    </lineage>
</organism>
<comment type="caution">
    <text evidence="1">The sequence shown here is derived from an EMBL/GenBank/DDBJ whole genome shotgun (WGS) entry which is preliminary data.</text>
</comment>
<accession>A0ACC3Z2W1</accession>
<dbReference type="Proteomes" id="UP000805649">
    <property type="component" value="Unassembled WGS sequence"/>
</dbReference>
<sequence length="91" mass="10837">MGYELIAHDVSYRSQLVSKRCWPQHLERHILSLMIRTSKINQIIGGSLFHALRNSRRECHLRRHISEATPPTWLQWKMKTLLSQVISRPRH</sequence>
<reference evidence="1 2" key="1">
    <citation type="journal article" date="2020" name="Phytopathology">
        <title>Genome Sequence Resources of Colletotrichum truncatum, C. plurivorum, C. musicola, and C. sojae: Four Species Pathogenic to Soybean (Glycine max).</title>
        <authorList>
            <person name="Rogerio F."/>
            <person name="Boufleur T.R."/>
            <person name="Ciampi-Guillardi M."/>
            <person name="Sukno S.A."/>
            <person name="Thon M.R."/>
            <person name="Massola Junior N.S."/>
            <person name="Baroncelli R."/>
        </authorList>
    </citation>
    <scope>NUCLEOTIDE SEQUENCE [LARGE SCALE GENOMIC DNA]</scope>
    <source>
        <strain evidence="1 2">CMES1059</strain>
    </source>
</reference>